<sequence>MIPATLIRQFGALQLKSTHLRATFESLAWRQPMTVLAAFAWAGIAIDRFASITLAAWTALLLLCVVAMTGAAWLPRGRAKGIAIVCLCLVVMSSFALRHAMSIASYRSATVLNVLTEQPQPMIMVGIVDRPARLQKDAITDGSNLGAAAGMGRSGYQTILQVSIETIRIRFDQVPFTGRAMVRVDGDCSDLLPGDRVKVFGQIALFRSPTNPGERDIREWARRSKLHCVFDVDRPDDVLTASDDDAESPPPADSIGVWMSGQRVVAQLAASARDSILQQIAPDQRGLALALLLGQRDLLDRSMSESLLVTGTAHLLSVSGLHLGILLVLARITGGLLRLPLRGQLLFLGAVTVFYVAITGGRPPVLRAAILLATLVLSTAMARPNHSINSLSLAGILLAWWMPSAIFGVGMQLSFLAVATLLSCGRPRGRGLTAASQSVAVEDNFDELARKSYGRWRRYATVATQSIATALWYSGCVSVITLPIVWQQFHVVSPVSVFVNVVLSPMMAFALSAGVATVIAGWTFTPIAIIPGWICSKILVAMQSVIEVATSMPAGHVWLPSPSWGLVCAYYLVLLAIIVCYPIGRRTYLISAWSLVWFIAAWWTATTPSPLPAGTYEATFVDVGHGTATVLRPNRNDVWLYDCGWMGNLNRSSRKIDDVLWSTGVTKIAGVVISHADADHFNALPGLARRFQIGCIVIPPEMLDGEGATLAHVREVIREHDIPIYEINRDLSLDNIEGLGGGHGWFADVEVLHPPRQRLDANDNANSLVLRIDCGKRCLLLPGDLEPPGTAVLTSTPRPPPGGVMMAPHHGSLHMDADAVLQWARPRETVVSGGKRAAKVAVTEMLSAAGGGVHVTSKEGAVRVRISANGDLEIRAWAGSPW</sequence>
<feature type="transmembrane region" description="Helical" evidence="6">
    <location>
        <begin position="506"/>
        <end position="531"/>
    </location>
</feature>
<dbReference type="Gene3D" id="3.60.15.10">
    <property type="entry name" value="Ribonuclease Z/Hydroxyacylglutathione hydrolase-like"/>
    <property type="match status" value="1"/>
</dbReference>
<feature type="transmembrane region" description="Helical" evidence="6">
    <location>
        <begin position="306"/>
        <end position="329"/>
    </location>
</feature>
<dbReference type="Pfam" id="PF13567">
    <property type="entry name" value="DUF4131"/>
    <property type="match status" value="1"/>
</dbReference>
<feature type="domain" description="DUF4131" evidence="9">
    <location>
        <begin position="56"/>
        <end position="237"/>
    </location>
</feature>
<feature type="transmembrane region" description="Helical" evidence="6">
    <location>
        <begin position="79"/>
        <end position="97"/>
    </location>
</feature>
<evidence type="ECO:0000313" key="10">
    <source>
        <dbReference type="EMBL" id="EMI57196.1"/>
    </source>
</evidence>
<dbReference type="InterPro" id="IPR025405">
    <property type="entry name" value="DUF4131"/>
</dbReference>
<dbReference type="InterPro" id="IPR035681">
    <property type="entry name" value="ComA-like_MBL"/>
</dbReference>
<evidence type="ECO:0000256" key="6">
    <source>
        <dbReference type="SAM" id="Phobius"/>
    </source>
</evidence>
<dbReference type="InterPro" id="IPR052159">
    <property type="entry name" value="Competence_DNA_uptake"/>
</dbReference>
<evidence type="ECO:0000256" key="3">
    <source>
        <dbReference type="ARBA" id="ARBA00022692"/>
    </source>
</evidence>
<proteinExistence type="predicted"/>
<feature type="domain" description="ComEC/Rec2-related protein" evidence="8">
    <location>
        <begin position="291"/>
        <end position="580"/>
    </location>
</feature>
<accession>M5UH95</accession>
<evidence type="ECO:0000259" key="7">
    <source>
        <dbReference type="Pfam" id="PF00753"/>
    </source>
</evidence>
<dbReference type="InterPro" id="IPR004477">
    <property type="entry name" value="ComEC_N"/>
</dbReference>
<protein>
    <submittedName>
        <fullName evidence="10">DNA internalization-related competence protein ComEC/Rec2</fullName>
    </submittedName>
</protein>
<feature type="transmembrane region" description="Helical" evidence="6">
    <location>
        <begin position="564"/>
        <end position="581"/>
    </location>
</feature>
<feature type="transmembrane region" description="Helical" evidence="6">
    <location>
        <begin position="365"/>
        <end position="382"/>
    </location>
</feature>
<dbReference type="PANTHER" id="PTHR30619:SF1">
    <property type="entry name" value="RECOMBINATION PROTEIN 2"/>
    <property type="match status" value="1"/>
</dbReference>
<dbReference type="OrthoDB" id="9761531at2"/>
<keyword evidence="11" id="KW-1185">Reference proteome</keyword>
<dbReference type="Pfam" id="PF03772">
    <property type="entry name" value="Competence"/>
    <property type="match status" value="1"/>
</dbReference>
<keyword evidence="5 6" id="KW-0472">Membrane</keyword>
<dbReference type="EMBL" id="ANOH01000105">
    <property type="protein sequence ID" value="EMI57196.1"/>
    <property type="molecule type" value="Genomic_DNA"/>
</dbReference>
<comment type="caution">
    <text evidence="10">The sequence shown here is derived from an EMBL/GenBank/DDBJ whole genome shotgun (WGS) entry which is preliminary data.</text>
</comment>
<organism evidence="10 11">
    <name type="scientific">Rhodopirellula sallentina SM41</name>
    <dbReference type="NCBI Taxonomy" id="1263870"/>
    <lineage>
        <taxon>Bacteria</taxon>
        <taxon>Pseudomonadati</taxon>
        <taxon>Planctomycetota</taxon>
        <taxon>Planctomycetia</taxon>
        <taxon>Pirellulales</taxon>
        <taxon>Pirellulaceae</taxon>
        <taxon>Rhodopirellula</taxon>
    </lineage>
</organism>
<gene>
    <name evidence="10" type="ORF">RSSM_01358</name>
</gene>
<reference evidence="10 11" key="1">
    <citation type="journal article" date="2013" name="Mar. Genomics">
        <title>Expression of sulfatases in Rhodopirellula baltica and the diversity of sulfatases in the genus Rhodopirellula.</title>
        <authorList>
            <person name="Wegner C.E."/>
            <person name="Richter-Heitmann T."/>
            <person name="Klindworth A."/>
            <person name="Klockow C."/>
            <person name="Richter M."/>
            <person name="Achstetter T."/>
            <person name="Glockner F.O."/>
            <person name="Harder J."/>
        </authorList>
    </citation>
    <scope>NUCLEOTIDE SEQUENCE [LARGE SCALE GENOMIC DNA]</scope>
    <source>
        <strain evidence="10 11">SM41</strain>
    </source>
</reference>
<feature type="transmembrane region" description="Helical" evidence="6">
    <location>
        <begin position="341"/>
        <end position="358"/>
    </location>
</feature>
<feature type="transmembrane region" description="Helical" evidence="6">
    <location>
        <begin position="53"/>
        <end position="73"/>
    </location>
</feature>
<dbReference type="InterPro" id="IPR036866">
    <property type="entry name" value="RibonucZ/Hydroxyglut_hydro"/>
</dbReference>
<keyword evidence="4 6" id="KW-1133">Transmembrane helix</keyword>
<dbReference type="CDD" id="cd07731">
    <property type="entry name" value="ComA-like_MBL-fold"/>
    <property type="match status" value="1"/>
</dbReference>
<evidence type="ECO:0000259" key="9">
    <source>
        <dbReference type="Pfam" id="PF13567"/>
    </source>
</evidence>
<dbReference type="GO" id="GO:0005886">
    <property type="term" value="C:plasma membrane"/>
    <property type="evidence" value="ECO:0007669"/>
    <property type="project" value="UniProtKB-SubCell"/>
</dbReference>
<dbReference type="Proteomes" id="UP000011885">
    <property type="component" value="Unassembled WGS sequence"/>
</dbReference>
<evidence type="ECO:0000256" key="5">
    <source>
        <dbReference type="ARBA" id="ARBA00023136"/>
    </source>
</evidence>
<name>M5UH95_9BACT</name>
<dbReference type="Pfam" id="PF00753">
    <property type="entry name" value="Lactamase_B"/>
    <property type="match status" value="1"/>
</dbReference>
<dbReference type="NCBIfam" id="TIGR00360">
    <property type="entry name" value="ComEC_N-term"/>
    <property type="match status" value="1"/>
</dbReference>
<dbReference type="RefSeq" id="WP_008675702.1">
    <property type="nucleotide sequence ID" value="NZ_ANOH01000105.1"/>
</dbReference>
<evidence type="ECO:0000256" key="2">
    <source>
        <dbReference type="ARBA" id="ARBA00022475"/>
    </source>
</evidence>
<evidence type="ECO:0000256" key="1">
    <source>
        <dbReference type="ARBA" id="ARBA00004651"/>
    </source>
</evidence>
<feature type="transmembrane region" description="Helical" evidence="6">
    <location>
        <begin position="588"/>
        <end position="605"/>
    </location>
</feature>
<dbReference type="InterPro" id="IPR001279">
    <property type="entry name" value="Metallo-B-lactamas"/>
</dbReference>
<feature type="domain" description="Metallo-beta-lactamase" evidence="7">
    <location>
        <begin position="622"/>
        <end position="811"/>
    </location>
</feature>
<dbReference type="PATRIC" id="fig|1263870.3.peg.1458"/>
<evidence type="ECO:0000259" key="8">
    <source>
        <dbReference type="Pfam" id="PF03772"/>
    </source>
</evidence>
<dbReference type="SUPFAM" id="SSF56281">
    <property type="entry name" value="Metallo-hydrolase/oxidoreductase"/>
    <property type="match status" value="1"/>
</dbReference>
<feature type="transmembrane region" description="Helical" evidence="6">
    <location>
        <begin position="394"/>
        <end position="422"/>
    </location>
</feature>
<keyword evidence="2" id="KW-1003">Cell membrane</keyword>
<keyword evidence="3 6" id="KW-0812">Transmembrane</keyword>
<evidence type="ECO:0000256" key="4">
    <source>
        <dbReference type="ARBA" id="ARBA00022989"/>
    </source>
</evidence>
<feature type="transmembrane region" description="Helical" evidence="6">
    <location>
        <begin position="459"/>
        <end position="486"/>
    </location>
</feature>
<dbReference type="PANTHER" id="PTHR30619">
    <property type="entry name" value="DNA INTERNALIZATION/COMPETENCE PROTEIN COMEC/REC2"/>
    <property type="match status" value="1"/>
</dbReference>
<comment type="subcellular location">
    <subcellularLocation>
        <location evidence="1">Cell membrane</location>
        <topology evidence="1">Multi-pass membrane protein</topology>
    </subcellularLocation>
</comment>
<evidence type="ECO:0000313" key="11">
    <source>
        <dbReference type="Proteomes" id="UP000011885"/>
    </source>
</evidence>
<dbReference type="AlphaFoldDB" id="M5UH95"/>